<evidence type="ECO:0000256" key="8">
    <source>
        <dbReference type="ARBA" id="ARBA00022801"/>
    </source>
</evidence>
<feature type="disulfide bond" evidence="15">
    <location>
        <begin position="564"/>
        <end position="576"/>
    </location>
</feature>
<dbReference type="InterPro" id="IPR045371">
    <property type="entry name" value="ADAMTS_CR_3"/>
</dbReference>
<dbReference type="GO" id="GO:0031012">
    <property type="term" value="C:extracellular matrix"/>
    <property type="evidence" value="ECO:0007669"/>
    <property type="project" value="TreeGrafter"/>
</dbReference>
<evidence type="ECO:0000256" key="11">
    <source>
        <dbReference type="ARBA" id="ARBA00023157"/>
    </source>
</evidence>
<keyword evidence="2" id="KW-0964">Secreted</keyword>
<evidence type="ECO:0000256" key="14">
    <source>
        <dbReference type="PIRSR" id="PIRSR613273-2"/>
    </source>
</evidence>
<dbReference type="GO" id="GO:0004222">
    <property type="term" value="F:metalloendopeptidase activity"/>
    <property type="evidence" value="ECO:0007669"/>
    <property type="project" value="InterPro"/>
</dbReference>
<keyword evidence="5 14" id="KW-0479">Metal-binding</keyword>
<proteinExistence type="predicted"/>
<dbReference type="OrthoDB" id="412680at2759"/>
<evidence type="ECO:0000256" key="5">
    <source>
        <dbReference type="ARBA" id="ARBA00022723"/>
    </source>
</evidence>
<evidence type="ECO:0000313" key="19">
    <source>
        <dbReference type="EMBL" id="KAJ6635315.1"/>
    </source>
</evidence>
<comment type="subcellular location">
    <subcellularLocation>
        <location evidence="1">Secreted</location>
        <location evidence="1">Extracellular space</location>
        <location evidence="1">Extracellular matrix</location>
    </subcellularLocation>
</comment>
<dbReference type="Gene3D" id="2.20.100.10">
    <property type="entry name" value="Thrombospondin type-1 (TSP1) repeat"/>
    <property type="match status" value="2"/>
</dbReference>
<dbReference type="Gene3D" id="2.60.120.830">
    <property type="match status" value="1"/>
</dbReference>
<feature type="disulfide bond" evidence="15">
    <location>
        <begin position="549"/>
        <end position="586"/>
    </location>
</feature>
<evidence type="ECO:0000259" key="18">
    <source>
        <dbReference type="PROSITE" id="PS50215"/>
    </source>
</evidence>
<feature type="disulfide bond" evidence="15">
    <location>
        <begin position="470"/>
        <end position="496"/>
    </location>
</feature>
<keyword evidence="14" id="KW-0106">Calcium</keyword>
<evidence type="ECO:0000313" key="20">
    <source>
        <dbReference type="Proteomes" id="UP001151699"/>
    </source>
</evidence>
<evidence type="ECO:0000256" key="7">
    <source>
        <dbReference type="ARBA" id="ARBA00022737"/>
    </source>
</evidence>
<feature type="binding site" evidence="14 16">
    <location>
        <position position="383"/>
    </location>
    <ligand>
        <name>Zn(2+)</name>
        <dbReference type="ChEBI" id="CHEBI:29105"/>
        <note>catalytic</note>
    </ligand>
</feature>
<dbReference type="SUPFAM" id="SSF82895">
    <property type="entry name" value="TSP-1 type 1 repeat"/>
    <property type="match status" value="2"/>
</dbReference>
<feature type="binding site" evidence="14">
    <location>
        <position position="446"/>
    </location>
    <ligand>
        <name>Ca(2+)</name>
        <dbReference type="ChEBI" id="CHEBI:29108"/>
        <label>2</label>
    </ligand>
</feature>
<dbReference type="FunFam" id="2.20.100.10:FF:000006">
    <property type="entry name" value="A disintegrin and metalloproteinase with thrombospondin motifs 1"/>
    <property type="match status" value="1"/>
</dbReference>
<dbReference type="InterPro" id="IPR036383">
    <property type="entry name" value="TSP1_rpt_sf"/>
</dbReference>
<dbReference type="Proteomes" id="UP001151699">
    <property type="component" value="Chromosome C"/>
</dbReference>
<comment type="caution">
    <text evidence="19">The sequence shown here is derived from an EMBL/GenBank/DDBJ whole genome shotgun (WGS) entry which is preliminary data.</text>
</comment>
<dbReference type="Gene3D" id="3.40.390.10">
    <property type="entry name" value="Collagenase (Catalytic Domain)"/>
    <property type="match status" value="1"/>
</dbReference>
<evidence type="ECO:0000256" key="15">
    <source>
        <dbReference type="PIRSR" id="PIRSR613273-3"/>
    </source>
</evidence>
<dbReference type="CDD" id="cd04273">
    <property type="entry name" value="ZnMc_ADAMTS_like"/>
    <property type="match status" value="1"/>
</dbReference>
<keyword evidence="7" id="KW-0677">Repeat</keyword>
<protein>
    <submittedName>
        <fullName evidence="19">A disintegrin and metalloproteinase with thrombospondin motifs 7</fullName>
    </submittedName>
</protein>
<comment type="caution">
    <text evidence="16">Lacks conserved residue(s) required for the propagation of feature annotation.</text>
</comment>
<feature type="disulfide bond" evidence="15">
    <location>
        <begin position="344"/>
        <end position="349"/>
    </location>
</feature>
<dbReference type="InterPro" id="IPR024079">
    <property type="entry name" value="MetalloPept_cat_dom_sf"/>
</dbReference>
<keyword evidence="6" id="KW-0732">Signal</keyword>
<feature type="disulfide bond" evidence="15">
    <location>
        <begin position="553"/>
        <end position="591"/>
    </location>
</feature>
<keyword evidence="10" id="KW-0482">Metalloprotease</keyword>
<dbReference type="InterPro" id="IPR001590">
    <property type="entry name" value="Peptidase_M12B"/>
</dbReference>
<evidence type="ECO:0000256" key="1">
    <source>
        <dbReference type="ARBA" id="ARBA00004498"/>
    </source>
</evidence>
<dbReference type="InterPro" id="IPR013273">
    <property type="entry name" value="ADAMTS/ADAMTS-like"/>
</dbReference>
<dbReference type="SMART" id="SM00209">
    <property type="entry name" value="TSP1"/>
    <property type="match status" value="3"/>
</dbReference>
<keyword evidence="3" id="KW-0272">Extracellular matrix</keyword>
<dbReference type="Pfam" id="PF17771">
    <property type="entry name" value="ADAMTS_CR_2"/>
    <property type="match status" value="1"/>
</dbReference>
<keyword evidence="11 15" id="KW-1015">Disulfide bond</keyword>
<feature type="disulfide bond" evidence="15">
    <location>
        <begin position="361"/>
        <end position="443"/>
    </location>
</feature>
<dbReference type="PANTHER" id="PTHR13723:SF200">
    <property type="entry name" value="ADAM METALLOPEPTIDASE WITH THROMBOSPONDIN TYPE 1 MOTIF B, ISOFORM B"/>
    <property type="match status" value="1"/>
</dbReference>
<dbReference type="InterPro" id="IPR041645">
    <property type="entry name" value="ADAMTS_CR_2"/>
</dbReference>
<evidence type="ECO:0000256" key="3">
    <source>
        <dbReference type="ARBA" id="ARBA00022530"/>
    </source>
</evidence>
<dbReference type="PROSITE" id="PS50092">
    <property type="entry name" value="TSP1"/>
    <property type="match status" value="2"/>
</dbReference>
<evidence type="ECO:0000256" key="17">
    <source>
        <dbReference type="SAM" id="MobiDB-lite"/>
    </source>
</evidence>
<evidence type="ECO:0000256" key="6">
    <source>
        <dbReference type="ARBA" id="ARBA00022729"/>
    </source>
</evidence>
<organism evidence="19 20">
    <name type="scientific">Pseudolycoriella hygida</name>
    <dbReference type="NCBI Taxonomy" id="35572"/>
    <lineage>
        <taxon>Eukaryota</taxon>
        <taxon>Metazoa</taxon>
        <taxon>Ecdysozoa</taxon>
        <taxon>Arthropoda</taxon>
        <taxon>Hexapoda</taxon>
        <taxon>Insecta</taxon>
        <taxon>Pterygota</taxon>
        <taxon>Neoptera</taxon>
        <taxon>Endopterygota</taxon>
        <taxon>Diptera</taxon>
        <taxon>Nematocera</taxon>
        <taxon>Sciaroidea</taxon>
        <taxon>Sciaridae</taxon>
        <taxon>Pseudolycoriella</taxon>
    </lineage>
</organism>
<dbReference type="PRINTS" id="PR01857">
    <property type="entry name" value="ADAMTSFAMILY"/>
</dbReference>
<dbReference type="PROSITE" id="PS50215">
    <property type="entry name" value="ADAM_MEPRO"/>
    <property type="match status" value="1"/>
</dbReference>
<evidence type="ECO:0000256" key="13">
    <source>
        <dbReference type="PIRSR" id="PIRSR613273-1"/>
    </source>
</evidence>
<feature type="binding site" evidence="14 16">
    <location>
        <position position="387"/>
    </location>
    <ligand>
        <name>Zn(2+)</name>
        <dbReference type="ChEBI" id="CHEBI:29105"/>
        <note>catalytic</note>
    </ligand>
</feature>
<feature type="disulfide bond" evidence="15">
    <location>
        <begin position="315"/>
        <end position="367"/>
    </location>
</feature>
<dbReference type="GO" id="GO:0046872">
    <property type="term" value="F:metal ion binding"/>
    <property type="evidence" value="ECO:0007669"/>
    <property type="project" value="UniProtKB-KW"/>
</dbReference>
<dbReference type="SUPFAM" id="SSF55486">
    <property type="entry name" value="Metalloproteases ('zincins'), catalytic domain"/>
    <property type="match status" value="1"/>
</dbReference>
<dbReference type="PANTHER" id="PTHR13723">
    <property type="entry name" value="ADAMTS A DISINTEGRIN AND METALLOPROTEASE WITH THROMBOSPONDIN MOTIFS PROTEASE"/>
    <property type="match status" value="1"/>
</dbReference>
<dbReference type="FunFam" id="3.40.390.10:FF:000001">
    <property type="entry name" value="A disintegrin and metalloproteinase with thrombospondin motifs 1"/>
    <property type="match status" value="1"/>
</dbReference>
<dbReference type="InterPro" id="IPR010294">
    <property type="entry name" value="ADAMTS_spacer1"/>
</dbReference>
<dbReference type="EMBL" id="WJQU01000004">
    <property type="protein sequence ID" value="KAJ6635315.1"/>
    <property type="molecule type" value="Genomic_DNA"/>
</dbReference>
<keyword evidence="12" id="KW-0325">Glycoprotein</keyword>
<dbReference type="AlphaFoldDB" id="A0A9Q0MNP7"/>
<evidence type="ECO:0000256" key="16">
    <source>
        <dbReference type="PROSITE-ProRule" id="PRU00276"/>
    </source>
</evidence>
<keyword evidence="20" id="KW-1185">Reference proteome</keyword>
<feature type="binding site" evidence="14 16">
    <location>
        <position position="393"/>
    </location>
    <ligand>
        <name>Zn(2+)</name>
        <dbReference type="ChEBI" id="CHEBI:29105"/>
        <note>catalytic</note>
    </ligand>
</feature>
<evidence type="ECO:0000256" key="2">
    <source>
        <dbReference type="ARBA" id="ARBA00022525"/>
    </source>
</evidence>
<feature type="domain" description="Peptidase M12B" evidence="18">
    <location>
        <begin position="237"/>
        <end position="448"/>
    </location>
</feature>
<dbReference type="Pfam" id="PF01562">
    <property type="entry name" value="Pep_M12B_propep"/>
    <property type="match status" value="1"/>
</dbReference>
<dbReference type="Pfam" id="PF01421">
    <property type="entry name" value="Reprolysin"/>
    <property type="match status" value="1"/>
</dbReference>
<feature type="binding site" evidence="14">
    <location>
        <position position="446"/>
    </location>
    <ligand>
        <name>Ca(2+)</name>
        <dbReference type="ChEBI" id="CHEBI:29108"/>
        <label>1</label>
    </ligand>
</feature>
<feature type="binding site" evidence="14">
    <location>
        <position position="443"/>
    </location>
    <ligand>
        <name>Ca(2+)</name>
        <dbReference type="ChEBI" id="CHEBI:29108"/>
        <label>1</label>
    </ligand>
</feature>
<dbReference type="GO" id="GO:0030198">
    <property type="term" value="P:extracellular matrix organization"/>
    <property type="evidence" value="ECO:0007669"/>
    <property type="project" value="InterPro"/>
</dbReference>
<comment type="cofactor">
    <cofactor evidence="14">
        <name>Zn(2+)</name>
        <dbReference type="ChEBI" id="CHEBI:29105"/>
    </cofactor>
    <text evidence="14">Binds 1 zinc ion per subunit.</text>
</comment>
<evidence type="ECO:0000256" key="10">
    <source>
        <dbReference type="ARBA" id="ARBA00023049"/>
    </source>
</evidence>
<dbReference type="InterPro" id="IPR000884">
    <property type="entry name" value="TSP1_rpt"/>
</dbReference>
<feature type="binding site" evidence="14">
    <location>
        <position position="240"/>
    </location>
    <ligand>
        <name>Ca(2+)</name>
        <dbReference type="ChEBI" id="CHEBI:29108"/>
        <label>1</label>
    </ligand>
</feature>
<dbReference type="Pfam" id="PF19236">
    <property type="entry name" value="ADAMTS_CR_3"/>
    <property type="match status" value="1"/>
</dbReference>
<dbReference type="FunFam" id="2.20.100.10:FF:000005">
    <property type="entry name" value="ADAM metallopeptidase with thrombospondin type 1 motif 9"/>
    <property type="match status" value="1"/>
</dbReference>
<evidence type="ECO:0000256" key="12">
    <source>
        <dbReference type="ARBA" id="ARBA00023180"/>
    </source>
</evidence>
<feature type="binding site" evidence="14">
    <location>
        <position position="240"/>
    </location>
    <ligand>
        <name>Ca(2+)</name>
        <dbReference type="ChEBI" id="CHEBI:29108"/>
        <label>2</label>
    </ligand>
</feature>
<feature type="region of interest" description="Disordered" evidence="17">
    <location>
        <begin position="161"/>
        <end position="200"/>
    </location>
</feature>
<dbReference type="Gene3D" id="3.40.1620.60">
    <property type="match status" value="1"/>
</dbReference>
<reference evidence="19" key="1">
    <citation type="submission" date="2022-07" db="EMBL/GenBank/DDBJ databases">
        <authorList>
            <person name="Trinca V."/>
            <person name="Uliana J.V.C."/>
            <person name="Torres T.T."/>
            <person name="Ward R.J."/>
            <person name="Monesi N."/>
        </authorList>
    </citation>
    <scope>NUCLEOTIDE SEQUENCE</scope>
    <source>
        <strain evidence="19">HSMRA1968</strain>
        <tissue evidence="19">Whole embryos</tissue>
    </source>
</reference>
<sequence>MIIEVFEKSYDLNVERKYSHGLHRANLIVPRKVDYSGQHISNNLTHYHNGSVIEKLHYRIDISNHTSMHIELEPTNEFIAPMMVIERHRRDLRTRKRHAKNNSHCHYQGHIRDDHQSKVALSACDGLAGFIRSSKGDYFIEPSKHHSATPDGHRHVLFQRSAVKQKQQQQNKKKRKRRKGRKKHVASNCGTKEPKGPRETQIEWQPQGKVIVQGGRKTRGHHINSVHRTKRSISSPRHVEALVVADSSMVAFHQDGYIETYLLTIMNMVSSLYKDPAIGNLIKIVVVRIVLLEDDETHPDFNVTHVAENNLQNFCRWQRLENPKNENDPHHHDVAILITRKDICSASGCTTLGVANVGGMCRPDRSCSVNEDNGITLAHTITHELGHNFGMYHDTEKTGCDGRTGKIVHVMTPSFEADTVQVSWSNCSRRDITHFLDQGLGKCLDDPPTDEEFIYPDLPPGAMYNADLQCRLQFNQTNDNIQVCSKLDEICSQLWCLVNDVCVTQLRPAAPGTNCGKHKWCQHQQCVTIEELPNPVDGGWGNWNNWTKCSRSCGGGISMQSRQCDHPTPANGGSFCVGERIRYKICNQEPCPENEPSFRTQQCAMYNNETFKGKQYKWQAYFDSHDPCELYCTDSDDTVIVPWGDSAADGTPCNIGTNDMCIAGICKKVGCDWVVDSNTTEDQCGVCGGKGETCTTIKGEFSKKLNISDGYYEITTIPTGSRHILIEEITPSKNFISVGKAGSNETYLNGGRIVSMSGEFMIANTMGLYERDNEQEKLKIPGPIKHDITIYILVRGKKNGGIKYEYTLSANSTLAPVYFWQLGEWAACSATCGGGKQRRVPICIQENKGIVDEENCWSNAEGTRPNEKTRHCNEDPCPANWWVGPWQLCPVTCKRHGQPEPLKRRSIMCVDQNEMALPDTRCTNETKPHDTDACGASLPYCNSDDDNNESNMI</sequence>
<dbReference type="Pfam" id="PF00090">
    <property type="entry name" value="TSP_1"/>
    <property type="match status" value="1"/>
</dbReference>
<dbReference type="GO" id="GO:0006508">
    <property type="term" value="P:proteolysis"/>
    <property type="evidence" value="ECO:0007669"/>
    <property type="project" value="UniProtKB-KW"/>
</dbReference>
<evidence type="ECO:0000256" key="9">
    <source>
        <dbReference type="ARBA" id="ARBA00022833"/>
    </source>
</evidence>
<feature type="active site" evidence="13 16">
    <location>
        <position position="384"/>
    </location>
</feature>
<accession>A0A9Q0MNP7</accession>
<feature type="disulfide bond" evidence="15">
    <location>
        <begin position="491"/>
        <end position="521"/>
    </location>
</feature>
<dbReference type="Pfam" id="PF19030">
    <property type="entry name" value="TSP1_ADAMTS"/>
    <property type="match status" value="2"/>
</dbReference>
<keyword evidence="8" id="KW-0378">Hydrolase</keyword>
<dbReference type="InterPro" id="IPR050439">
    <property type="entry name" value="ADAMTS_ADAMTS-like"/>
</dbReference>
<feature type="disulfide bond" evidence="15">
    <location>
        <begin position="515"/>
        <end position="526"/>
    </location>
</feature>
<feature type="compositionally biased region" description="Basic residues" evidence="17">
    <location>
        <begin position="171"/>
        <end position="185"/>
    </location>
</feature>
<keyword evidence="4" id="KW-0645">Protease</keyword>
<feature type="binding site" evidence="14">
    <location>
        <position position="333"/>
    </location>
    <ligand>
        <name>Ca(2+)</name>
        <dbReference type="ChEBI" id="CHEBI:29108"/>
        <label>1</label>
    </ligand>
</feature>
<evidence type="ECO:0000256" key="4">
    <source>
        <dbReference type="ARBA" id="ARBA00022670"/>
    </source>
</evidence>
<keyword evidence="9 14" id="KW-0862">Zinc</keyword>
<feature type="disulfide bond" evidence="15">
    <location>
        <begin position="400"/>
        <end position="427"/>
    </location>
</feature>
<gene>
    <name evidence="19" type="primary">ADAMTS7</name>
    <name evidence="19" type="ORF">Bhyg_13900</name>
</gene>
<name>A0A9Q0MNP7_9DIPT</name>
<feature type="disulfide bond" evidence="15">
    <location>
        <begin position="484"/>
        <end position="502"/>
    </location>
</feature>
<dbReference type="InterPro" id="IPR002870">
    <property type="entry name" value="Peptidase_M12B_N"/>
</dbReference>
<feature type="binding site" description="in inhibited form" evidence="14">
    <location>
        <position position="189"/>
    </location>
    <ligand>
        <name>Zn(2+)</name>
        <dbReference type="ChEBI" id="CHEBI:29105"/>
        <note>catalytic</note>
    </ligand>
</feature>
<dbReference type="Pfam" id="PF05986">
    <property type="entry name" value="ADAMTS_spacer1"/>
    <property type="match status" value="1"/>
</dbReference>